<dbReference type="GeneID" id="39474024"/>
<sequence length="73" mass="8228">MNLFEESYMELIATIGQDVVMTPIKQMGPIAVTRQTLEAIDSLIDEPIDRHSDREFTRRLVVSSMSSAKEGTK</sequence>
<dbReference type="RefSeq" id="WP_005742307.1">
    <property type="nucleotide sequence ID" value="NZ_CP031226.1"/>
</dbReference>
<protein>
    <submittedName>
        <fullName evidence="1">Uncharacterized protein</fullName>
    </submittedName>
</protein>
<proteinExistence type="predicted"/>
<dbReference type="EMBL" id="CP031226">
    <property type="protein sequence ID" value="AXH59498.1"/>
    <property type="molecule type" value="Genomic_DNA"/>
</dbReference>
<evidence type="ECO:0000313" key="1">
    <source>
        <dbReference type="EMBL" id="AXH59498.1"/>
    </source>
</evidence>
<keyword evidence="1" id="KW-0614">Plasmid</keyword>
<dbReference type="Proteomes" id="UP000006426">
    <property type="component" value="Plasmid pmppla107"/>
</dbReference>
<name>A0AAD0M7D2_PSEAV</name>
<geneLocation type="plasmid" evidence="2">
    <name>pmppla107</name>
</geneLocation>
<gene>
    <name evidence="1" type="ORF">PLA107_030185</name>
</gene>
<reference evidence="1 2" key="1">
    <citation type="journal article" date="2011" name="PLoS Pathog.">
        <title>Dynamic evolution of pathogenicity revealed by sequencing and comparative genomics of 19 Pseudomonas syringae isolates.</title>
        <authorList>
            <person name="Baltrus D.A."/>
            <person name="Nishimura M.T."/>
            <person name="Romanchuk A."/>
            <person name="Chang J.H."/>
            <person name="Mukhtar M.S."/>
            <person name="Cherkis K."/>
            <person name="Roach J."/>
            <person name="Grant S.R."/>
            <person name="Jones C.D."/>
            <person name="Dangl J.L."/>
        </authorList>
    </citation>
    <scope>NUCLEOTIDE SEQUENCE [LARGE SCALE GENOMIC DNA]</scope>
    <source>
        <strain evidence="1 2">M301315</strain>
    </source>
</reference>
<evidence type="ECO:0000313" key="2">
    <source>
        <dbReference type="Proteomes" id="UP000006426"/>
    </source>
</evidence>
<dbReference type="AlphaFoldDB" id="A0AAD0M7D2"/>
<accession>A0AAD0M7D2</accession>
<organism evidence="1 2">
    <name type="scientific">Pseudomonas amygdali pv. lachrymans str. M301315</name>
    <dbReference type="NCBI Taxonomy" id="629260"/>
    <lineage>
        <taxon>Bacteria</taxon>
        <taxon>Pseudomonadati</taxon>
        <taxon>Pseudomonadota</taxon>
        <taxon>Gammaproteobacteria</taxon>
        <taxon>Pseudomonadales</taxon>
        <taxon>Pseudomonadaceae</taxon>
        <taxon>Pseudomonas</taxon>
        <taxon>Pseudomonas amygdali</taxon>
    </lineage>
</organism>